<dbReference type="AlphaFoldDB" id="A0A6C0E6R3"/>
<accession>A0A6C0E6R3</accession>
<reference evidence="1" key="1">
    <citation type="journal article" date="2020" name="Nature">
        <title>Giant virus diversity and host interactions through global metagenomics.</title>
        <authorList>
            <person name="Schulz F."/>
            <person name="Roux S."/>
            <person name="Paez-Espino D."/>
            <person name="Jungbluth S."/>
            <person name="Walsh D.A."/>
            <person name="Denef V.J."/>
            <person name="McMahon K.D."/>
            <person name="Konstantinidis K.T."/>
            <person name="Eloe-Fadrosh E.A."/>
            <person name="Kyrpides N.C."/>
            <person name="Woyke T."/>
        </authorList>
    </citation>
    <scope>NUCLEOTIDE SEQUENCE</scope>
    <source>
        <strain evidence="1">GVMAG-M-3300023179-150</strain>
    </source>
</reference>
<protein>
    <recommendedName>
        <fullName evidence="2">Ankyrin repeat protein</fullName>
    </recommendedName>
</protein>
<proteinExistence type="predicted"/>
<evidence type="ECO:0008006" key="2">
    <source>
        <dbReference type="Google" id="ProtNLM"/>
    </source>
</evidence>
<name>A0A6C0E6R3_9ZZZZ</name>
<organism evidence="1">
    <name type="scientific">viral metagenome</name>
    <dbReference type="NCBI Taxonomy" id="1070528"/>
    <lineage>
        <taxon>unclassified sequences</taxon>
        <taxon>metagenomes</taxon>
        <taxon>organismal metagenomes</taxon>
    </lineage>
</organism>
<evidence type="ECO:0000313" key="1">
    <source>
        <dbReference type="EMBL" id="QHT24867.1"/>
    </source>
</evidence>
<dbReference type="EMBL" id="MN739750">
    <property type="protein sequence ID" value="QHT24867.1"/>
    <property type="molecule type" value="Genomic_DNA"/>
</dbReference>
<sequence length="132" mass="15811">MYILYSNKKNDLYYNSYSKLKYKIKNINNTYEDDNICCNHIRIVIRLNNNNKVILSDDYNFNSLKVIVKLKLYNNEQLINYVSCWSYVYVLEWLKHSGLPLKYDECALIWASANGHINVLEWWKNSGLELKK</sequence>